<proteinExistence type="predicted"/>
<organism evidence="2 3">
    <name type="scientific">Trichococcus collinsii</name>
    <dbReference type="NCBI Taxonomy" id="157076"/>
    <lineage>
        <taxon>Bacteria</taxon>
        <taxon>Bacillati</taxon>
        <taxon>Bacillota</taxon>
        <taxon>Bacilli</taxon>
        <taxon>Lactobacillales</taxon>
        <taxon>Carnobacteriaceae</taxon>
        <taxon>Trichococcus</taxon>
    </lineage>
</organism>
<dbReference type="RefSeq" id="WP_086986550.1">
    <property type="nucleotide sequence ID" value="NZ_FJNA01000002.1"/>
</dbReference>
<evidence type="ECO:0000313" key="3">
    <source>
        <dbReference type="Proteomes" id="UP000199042"/>
    </source>
</evidence>
<dbReference type="EMBL" id="FNQH01000009">
    <property type="protein sequence ID" value="SEA88640.1"/>
    <property type="molecule type" value="Genomic_DNA"/>
</dbReference>
<dbReference type="Proteomes" id="UP000199042">
    <property type="component" value="Unassembled WGS sequence"/>
</dbReference>
<feature type="region of interest" description="Disordered" evidence="1">
    <location>
        <begin position="165"/>
        <end position="184"/>
    </location>
</feature>
<keyword evidence="3" id="KW-1185">Reference proteome</keyword>
<name>A0AB38A3A9_9LACT</name>
<dbReference type="AlphaFoldDB" id="A0AB38A3A9"/>
<evidence type="ECO:0000256" key="1">
    <source>
        <dbReference type="SAM" id="MobiDB-lite"/>
    </source>
</evidence>
<evidence type="ECO:0000313" key="2">
    <source>
        <dbReference type="EMBL" id="SEA88640.1"/>
    </source>
</evidence>
<protein>
    <submittedName>
        <fullName evidence="2">Heat induced stress protein YflT</fullName>
    </submittedName>
</protein>
<sequence length="184" mass="20575">MAKFVKGSYRTISEVHTVLEGLRQEGYTESNITLVTNEAKKYDELINSTDATIKLDDTTDEHLTLWEKIMHAFPIFTSSDYASNKEDADLEPEEDTLLEGYQRQLDDGEIVVIVDDILNKEASLNLDNMDATDTVSAVKSNQILQETPETDSHPDVESMADVLEQETTVVPGNADTDEDSRIES</sequence>
<reference evidence="2 3" key="1">
    <citation type="submission" date="2016-10" db="EMBL/GenBank/DDBJ databases">
        <authorList>
            <person name="Varghese N."/>
            <person name="Submissions S."/>
        </authorList>
    </citation>
    <scope>NUCLEOTIDE SEQUENCE [LARGE SCALE GENOMIC DNA]</scope>
    <source>
        <strain evidence="2 3">DSM 14526</strain>
    </source>
</reference>
<accession>A0AB38A3A9</accession>
<comment type="caution">
    <text evidence="2">The sequence shown here is derived from an EMBL/GenBank/DDBJ whole genome shotgun (WGS) entry which is preliminary data.</text>
</comment>
<gene>
    <name evidence="2" type="ORF">SAMN04488525_10938</name>
</gene>